<protein>
    <submittedName>
        <fullName evidence="2">Aldo/keto reductase</fullName>
    </submittedName>
</protein>
<dbReference type="InterPro" id="IPR036812">
    <property type="entry name" value="NAD(P)_OxRdtase_dom_sf"/>
</dbReference>
<organism evidence="2 3">
    <name type="scientific">Agromyces tropicus</name>
    <dbReference type="NCBI Taxonomy" id="555371"/>
    <lineage>
        <taxon>Bacteria</taxon>
        <taxon>Bacillati</taxon>
        <taxon>Actinomycetota</taxon>
        <taxon>Actinomycetes</taxon>
        <taxon>Micrococcales</taxon>
        <taxon>Microbacteriaceae</taxon>
        <taxon>Agromyces</taxon>
    </lineage>
</organism>
<dbReference type="PANTHER" id="PTHR42686:SF1">
    <property type="entry name" value="GH17980P-RELATED"/>
    <property type="match status" value="1"/>
</dbReference>
<reference evidence="2 3" key="1">
    <citation type="journal article" date="2019" name="Int. J. Syst. Evol. Microbiol.">
        <title>The Global Catalogue of Microorganisms (GCM) 10K type strain sequencing project: providing services to taxonomists for standard genome sequencing and annotation.</title>
        <authorList>
            <consortium name="The Broad Institute Genomics Platform"/>
            <consortium name="The Broad Institute Genome Sequencing Center for Infectious Disease"/>
            <person name="Wu L."/>
            <person name="Ma J."/>
        </authorList>
    </citation>
    <scope>NUCLEOTIDE SEQUENCE [LARGE SCALE GENOMIC DNA]</scope>
    <source>
        <strain evidence="2 3">JCM 15672</strain>
    </source>
</reference>
<dbReference type="InterPro" id="IPR023210">
    <property type="entry name" value="NADP_OxRdtase_dom"/>
</dbReference>
<dbReference type="Gene3D" id="3.20.20.100">
    <property type="entry name" value="NADP-dependent oxidoreductase domain"/>
    <property type="match status" value="1"/>
</dbReference>
<comment type="caution">
    <text evidence="2">The sequence shown here is derived from an EMBL/GenBank/DDBJ whole genome shotgun (WGS) entry which is preliminary data.</text>
</comment>
<keyword evidence="3" id="KW-1185">Reference proteome</keyword>
<dbReference type="Proteomes" id="UP001501196">
    <property type="component" value="Unassembled WGS sequence"/>
</dbReference>
<dbReference type="SUPFAM" id="SSF51430">
    <property type="entry name" value="NAD(P)-linked oxidoreductase"/>
    <property type="match status" value="1"/>
</dbReference>
<sequence length="310" mass="33534">MEFRRLGATGLDVSAVAFGTGSLGELFGPLDESDGIRLVHEAVDSGINLIDTSPYYGSAEERLGKALTDGRRDKVVLATKAGRYGFSDFDFSPSRIRRSLEESLRLLRTDHVDILQLHDIEFVPLGPVLTDAYDELVRLKEEGKCRFIGMTGYPLKTFSRVMEETDVDVVLTYAKGTLLDDSIRTVLLPIAEERGVGLMNAAAVSLGLLTPGGSKIEIDHPAPEAVQRAAAAMVELASERGTDIAFVANQYAIQRAGTATTVVGAGKSRHLQSAIRAADTPIDEDLLADLLALRPPVAERPWPMGLEENN</sequence>
<dbReference type="InterPro" id="IPR020471">
    <property type="entry name" value="AKR"/>
</dbReference>
<evidence type="ECO:0000313" key="3">
    <source>
        <dbReference type="Proteomes" id="UP001501196"/>
    </source>
</evidence>
<dbReference type="Pfam" id="PF00248">
    <property type="entry name" value="Aldo_ket_red"/>
    <property type="match status" value="1"/>
</dbReference>
<dbReference type="InterPro" id="IPR044479">
    <property type="entry name" value="LGALDH-like"/>
</dbReference>
<feature type="domain" description="NADP-dependent oxidoreductase" evidence="1">
    <location>
        <begin position="16"/>
        <end position="289"/>
    </location>
</feature>
<evidence type="ECO:0000313" key="2">
    <source>
        <dbReference type="EMBL" id="GAA2042744.1"/>
    </source>
</evidence>
<name>A0ABN2UYV7_9MICO</name>
<gene>
    <name evidence="2" type="ORF">GCM10009819_31530</name>
</gene>
<evidence type="ECO:0000259" key="1">
    <source>
        <dbReference type="Pfam" id="PF00248"/>
    </source>
</evidence>
<dbReference type="CDD" id="cd19163">
    <property type="entry name" value="AKR_galDH"/>
    <property type="match status" value="1"/>
</dbReference>
<accession>A0ABN2UYV7</accession>
<proteinExistence type="predicted"/>
<dbReference type="PANTHER" id="PTHR42686">
    <property type="entry name" value="GH17980P-RELATED"/>
    <property type="match status" value="1"/>
</dbReference>
<dbReference type="RefSeq" id="WP_344376566.1">
    <property type="nucleotide sequence ID" value="NZ_BAAAPW010000005.1"/>
</dbReference>
<dbReference type="EMBL" id="BAAAPW010000005">
    <property type="protein sequence ID" value="GAA2042744.1"/>
    <property type="molecule type" value="Genomic_DNA"/>
</dbReference>